<reference evidence="1" key="1">
    <citation type="submission" date="2019-04" db="EMBL/GenBank/DDBJ databases">
        <title>Microbes associate with the intestines of laboratory mice.</title>
        <authorList>
            <person name="Navarre W."/>
            <person name="Wong E."/>
            <person name="Huang K."/>
            <person name="Tropini C."/>
            <person name="Ng K."/>
            <person name="Yu B."/>
        </authorList>
    </citation>
    <scope>NUCLEOTIDE SEQUENCE</scope>
    <source>
        <strain evidence="1">NM04_E33</strain>
    </source>
</reference>
<accession>A0AC61RH80</accession>
<evidence type="ECO:0000313" key="2">
    <source>
        <dbReference type="Proteomes" id="UP000306319"/>
    </source>
</evidence>
<organism evidence="1 2">
    <name type="scientific">Lepagella muris</name>
    <dbReference type="NCBI Taxonomy" id="3032870"/>
    <lineage>
        <taxon>Bacteria</taxon>
        <taxon>Pseudomonadati</taxon>
        <taxon>Bacteroidota</taxon>
        <taxon>Bacteroidia</taxon>
        <taxon>Bacteroidales</taxon>
        <taxon>Muribaculaceae</taxon>
        <taxon>Lepagella</taxon>
    </lineage>
</organism>
<sequence length="294" mass="34423">MQLFLQYDFLRKIFRAVCRVIIIIFCVVSLYQIVRIFVFDQFVIPSNSMMPTLCPGDRVIVNKLHLGARIYTDFDFRSEGNQLESIRLKGLRRLRHNDVVVFNFPINNGRIAFKINYVYCKRIMGLPGDTIRITDGFYKSNNFSGELGIPRRQRQLTVYGVNPEVYEGWGVGPEQIGWNCLNAGPWYIPRCGDIVRIGCKEGYLYKDILEYETGKRVTVDDSLRRVYVGDRRIEQYEFIHDYYFAAGDNAYDSYDSRYWGLVPEEYIVGVVDLISYSKDPYSGKLRFDRMLKKI</sequence>
<comment type="caution">
    <text evidence="1">The sequence shown here is derived from an EMBL/GenBank/DDBJ whole genome shotgun (WGS) entry which is preliminary data.</text>
</comment>
<keyword evidence="1" id="KW-0378">Hydrolase</keyword>
<proteinExistence type="predicted"/>
<dbReference type="EC" id="3.4.21.89" evidence="1"/>
<dbReference type="Proteomes" id="UP000306319">
    <property type="component" value="Unassembled WGS sequence"/>
</dbReference>
<gene>
    <name evidence="1" type="primary">lepB</name>
    <name evidence="1" type="ORF">E5331_02860</name>
</gene>
<dbReference type="EMBL" id="SRYB01000003">
    <property type="protein sequence ID" value="TGY80197.1"/>
    <property type="molecule type" value="Genomic_DNA"/>
</dbReference>
<protein>
    <submittedName>
        <fullName evidence="1">Signal peptidase I</fullName>
        <ecNumber evidence="1">3.4.21.89</ecNumber>
    </submittedName>
</protein>
<evidence type="ECO:0000313" key="1">
    <source>
        <dbReference type="EMBL" id="TGY80197.1"/>
    </source>
</evidence>
<name>A0AC61RH80_9BACT</name>
<keyword evidence="2" id="KW-1185">Reference proteome</keyword>